<evidence type="ECO:0000256" key="2">
    <source>
        <dbReference type="ARBA" id="ARBA00007400"/>
    </source>
</evidence>
<feature type="transmembrane region" description="Helical" evidence="7">
    <location>
        <begin position="243"/>
        <end position="265"/>
    </location>
</feature>
<evidence type="ECO:0000256" key="3">
    <source>
        <dbReference type="ARBA" id="ARBA00022475"/>
    </source>
</evidence>
<feature type="transmembrane region" description="Helical" evidence="7">
    <location>
        <begin position="47"/>
        <end position="64"/>
    </location>
</feature>
<dbReference type="EMBL" id="JPJQ01000009">
    <property type="protein sequence ID" value="KGQ63380.1"/>
    <property type="molecule type" value="Genomic_DNA"/>
</dbReference>
<evidence type="ECO:0000256" key="5">
    <source>
        <dbReference type="ARBA" id="ARBA00022989"/>
    </source>
</evidence>
<evidence type="ECO:0000256" key="1">
    <source>
        <dbReference type="ARBA" id="ARBA00004651"/>
    </source>
</evidence>
<dbReference type="PANTHER" id="PTHR40074:SF2">
    <property type="entry name" value="O-ACETYLTRANSFERASE WECH"/>
    <property type="match status" value="1"/>
</dbReference>
<proteinExistence type="inferred from homology"/>
<evidence type="ECO:0000313" key="9">
    <source>
        <dbReference type="EMBL" id="KGQ63380.1"/>
    </source>
</evidence>
<organism evidence="9 10">
    <name type="scientific">Gallibacterium anatis 4895</name>
    <dbReference type="NCBI Taxonomy" id="1396510"/>
    <lineage>
        <taxon>Bacteria</taxon>
        <taxon>Pseudomonadati</taxon>
        <taxon>Pseudomonadota</taxon>
        <taxon>Gammaproteobacteria</taxon>
        <taxon>Pasteurellales</taxon>
        <taxon>Pasteurellaceae</taxon>
        <taxon>Gallibacterium</taxon>
    </lineage>
</organism>
<dbReference type="AlphaFoldDB" id="A0A0A3A8G7"/>
<feature type="transmembrane region" description="Helical" evidence="7">
    <location>
        <begin position="154"/>
        <end position="175"/>
    </location>
</feature>
<evidence type="ECO:0000256" key="7">
    <source>
        <dbReference type="SAM" id="Phobius"/>
    </source>
</evidence>
<keyword evidence="3" id="KW-1003">Cell membrane</keyword>
<reference evidence="9 10" key="1">
    <citation type="submission" date="2014-07" db="EMBL/GenBank/DDBJ databases">
        <title>Chaperone-usher fimbriae in a diverse selection of Gallibacterium genomes.</title>
        <authorList>
            <person name="Kudirkiene E."/>
            <person name="Bager R.J."/>
            <person name="Johnson T.J."/>
            <person name="Bojesen A.M."/>
        </authorList>
    </citation>
    <scope>NUCLEOTIDE SEQUENCE [LARGE SCALE GENOMIC DNA]</scope>
    <source>
        <strain evidence="9 10">4895</strain>
    </source>
</reference>
<accession>A0A0A3A8G7</accession>
<feature type="transmembrane region" description="Helical" evidence="7">
    <location>
        <begin position="277"/>
        <end position="298"/>
    </location>
</feature>
<feature type="transmembrane region" description="Helical" evidence="7">
    <location>
        <begin position="84"/>
        <end position="101"/>
    </location>
</feature>
<comment type="similarity">
    <text evidence="2">Belongs to the acyltransferase 3 family.</text>
</comment>
<feature type="transmembrane region" description="Helical" evidence="7">
    <location>
        <begin position="310"/>
        <end position="331"/>
    </location>
</feature>
<feature type="transmembrane region" description="Helical" evidence="7">
    <location>
        <begin position="127"/>
        <end position="147"/>
    </location>
</feature>
<dbReference type="GO" id="GO:0005886">
    <property type="term" value="C:plasma membrane"/>
    <property type="evidence" value="ECO:0007669"/>
    <property type="project" value="UniProtKB-SubCell"/>
</dbReference>
<dbReference type="PANTHER" id="PTHR40074">
    <property type="entry name" value="O-ACETYLTRANSFERASE WECH"/>
    <property type="match status" value="1"/>
</dbReference>
<sequence length="342" mass="40587">MKSRVVYFDILNILACFAVLLLHHNGIVHYYDVNSLAWKQSLAFEVLFYWAVPVFFMLTGATLLDYRDKYTTKQFFYKRLLRSIFPFLLWSVILLIYTWFVKDTFPYKNIKSIFDAIILTKLPYGEVYWFFIPLISLYCFIPVLSLIKDNKNIFWYIVIFMFITHSVLPVLFNLIGIGYNYSLQFPMDGYVIFLVLGYLFSKIELSKKQRVVIYILGGGMLLFRYFVTYYYSLQDGKVNRIVFGYTQFHSVILALAIFVFVRYMVSGTEFFTKNSRVFSSLSSCSLGIYLIHKLVMNYELLVLNIKSDNVYWRFLGAFLTYTICLLIVFFIKKIPYLRRIFP</sequence>
<evidence type="ECO:0000256" key="6">
    <source>
        <dbReference type="ARBA" id="ARBA00023136"/>
    </source>
</evidence>
<dbReference type="RefSeq" id="WP_039162737.1">
    <property type="nucleotide sequence ID" value="NZ_JPJQ01000009.1"/>
</dbReference>
<gene>
    <name evidence="9" type="ORF">IO48_02480</name>
</gene>
<evidence type="ECO:0000256" key="4">
    <source>
        <dbReference type="ARBA" id="ARBA00022692"/>
    </source>
</evidence>
<dbReference type="GO" id="GO:0009246">
    <property type="term" value="P:enterobacterial common antigen biosynthetic process"/>
    <property type="evidence" value="ECO:0007669"/>
    <property type="project" value="TreeGrafter"/>
</dbReference>
<protein>
    <submittedName>
        <fullName evidence="9">Polyhydroxyalkanoate depolymerase</fullName>
    </submittedName>
</protein>
<keyword evidence="4 7" id="KW-0812">Transmembrane</keyword>
<dbReference type="GO" id="GO:0016413">
    <property type="term" value="F:O-acetyltransferase activity"/>
    <property type="evidence" value="ECO:0007669"/>
    <property type="project" value="TreeGrafter"/>
</dbReference>
<feature type="domain" description="Acyltransferase 3" evidence="8">
    <location>
        <begin position="6"/>
        <end position="328"/>
    </location>
</feature>
<feature type="transmembrane region" description="Helical" evidence="7">
    <location>
        <begin position="181"/>
        <end position="200"/>
    </location>
</feature>
<evidence type="ECO:0000259" key="8">
    <source>
        <dbReference type="Pfam" id="PF01757"/>
    </source>
</evidence>
<feature type="transmembrane region" description="Helical" evidence="7">
    <location>
        <begin position="7"/>
        <end position="27"/>
    </location>
</feature>
<comment type="caution">
    <text evidence="9">The sequence shown here is derived from an EMBL/GenBank/DDBJ whole genome shotgun (WGS) entry which is preliminary data.</text>
</comment>
<evidence type="ECO:0000313" key="10">
    <source>
        <dbReference type="Proteomes" id="UP000030554"/>
    </source>
</evidence>
<dbReference type="Proteomes" id="UP000030554">
    <property type="component" value="Unassembled WGS sequence"/>
</dbReference>
<keyword evidence="5 7" id="KW-1133">Transmembrane helix</keyword>
<feature type="transmembrane region" description="Helical" evidence="7">
    <location>
        <begin position="212"/>
        <end position="231"/>
    </location>
</feature>
<dbReference type="Pfam" id="PF01757">
    <property type="entry name" value="Acyl_transf_3"/>
    <property type="match status" value="1"/>
</dbReference>
<dbReference type="InterPro" id="IPR002656">
    <property type="entry name" value="Acyl_transf_3_dom"/>
</dbReference>
<keyword evidence="6 7" id="KW-0472">Membrane</keyword>
<name>A0A0A3A8G7_9PAST</name>
<comment type="subcellular location">
    <subcellularLocation>
        <location evidence="1">Cell membrane</location>
        <topology evidence="1">Multi-pass membrane protein</topology>
    </subcellularLocation>
</comment>